<dbReference type="Proteomes" id="UP001596513">
    <property type="component" value="Unassembled WGS sequence"/>
</dbReference>
<reference evidence="2" key="1">
    <citation type="journal article" date="2019" name="Int. J. Syst. Evol. Microbiol.">
        <title>The Global Catalogue of Microorganisms (GCM) 10K type strain sequencing project: providing services to taxonomists for standard genome sequencing and annotation.</title>
        <authorList>
            <consortium name="The Broad Institute Genomics Platform"/>
            <consortium name="The Broad Institute Genome Sequencing Center for Infectious Disease"/>
            <person name="Wu L."/>
            <person name="Ma J."/>
        </authorList>
    </citation>
    <scope>NUCLEOTIDE SEQUENCE [LARGE SCALE GENOMIC DNA]</scope>
    <source>
        <strain evidence="2">JCM 19635</strain>
    </source>
</reference>
<sequence>MPKGKTADMTGNSGHRIFVNLTGKTTINLQNADLTDGTFQVLDANGTDGPALFQLPSPDPDGDGVTSYSCYARALGTPGGSVKVTTCATDVATGEDVCSLESLVTMREKGGSKFQNVSNQLLSIVVDITDDGIDNPVRYPLFSDELQGYYWDYDNAGLKVLQLRFYEVPTTYAPVG</sequence>
<organism evidence="1 2">
    <name type="scientific">Hymenobacter humi</name>
    <dbReference type="NCBI Taxonomy" id="1411620"/>
    <lineage>
        <taxon>Bacteria</taxon>
        <taxon>Pseudomonadati</taxon>
        <taxon>Bacteroidota</taxon>
        <taxon>Cytophagia</taxon>
        <taxon>Cytophagales</taxon>
        <taxon>Hymenobacteraceae</taxon>
        <taxon>Hymenobacter</taxon>
    </lineage>
</organism>
<accession>A0ABW2UFX6</accession>
<dbReference type="EMBL" id="JBHTEK010000006">
    <property type="protein sequence ID" value="MFC7671223.1"/>
    <property type="molecule type" value="Genomic_DNA"/>
</dbReference>
<gene>
    <name evidence="1" type="ORF">ACFQT0_30355</name>
</gene>
<keyword evidence="2" id="KW-1185">Reference proteome</keyword>
<proteinExistence type="predicted"/>
<evidence type="ECO:0000313" key="1">
    <source>
        <dbReference type="EMBL" id="MFC7671223.1"/>
    </source>
</evidence>
<evidence type="ECO:0000313" key="2">
    <source>
        <dbReference type="Proteomes" id="UP001596513"/>
    </source>
</evidence>
<comment type="caution">
    <text evidence="1">The sequence shown here is derived from an EMBL/GenBank/DDBJ whole genome shotgun (WGS) entry which is preliminary data.</text>
</comment>
<protein>
    <submittedName>
        <fullName evidence="1">Uncharacterized protein</fullName>
    </submittedName>
</protein>
<name>A0ABW2UFX6_9BACT</name>
<dbReference type="RefSeq" id="WP_380207220.1">
    <property type="nucleotide sequence ID" value="NZ_JBHTEK010000006.1"/>
</dbReference>